<keyword evidence="2" id="KW-0472">Membrane</keyword>
<gene>
    <name evidence="3" type="ORF">G5V58_06400</name>
</gene>
<organism evidence="3 4">
    <name type="scientific">Nocardioides anomalus</name>
    <dbReference type="NCBI Taxonomy" id="2712223"/>
    <lineage>
        <taxon>Bacteria</taxon>
        <taxon>Bacillati</taxon>
        <taxon>Actinomycetota</taxon>
        <taxon>Actinomycetes</taxon>
        <taxon>Propionibacteriales</taxon>
        <taxon>Nocardioidaceae</taxon>
        <taxon>Nocardioides</taxon>
    </lineage>
</organism>
<evidence type="ECO:0000256" key="1">
    <source>
        <dbReference type="SAM" id="MobiDB-lite"/>
    </source>
</evidence>
<dbReference type="EMBL" id="CP049257">
    <property type="protein sequence ID" value="QIG42449.1"/>
    <property type="molecule type" value="Genomic_DNA"/>
</dbReference>
<evidence type="ECO:0000256" key="2">
    <source>
        <dbReference type="SAM" id="Phobius"/>
    </source>
</evidence>
<dbReference type="AlphaFoldDB" id="A0A6G6WB61"/>
<keyword evidence="2" id="KW-0812">Transmembrane</keyword>
<accession>A0A6G6WB61</accession>
<keyword evidence="2" id="KW-1133">Transmembrane helix</keyword>
<name>A0A6G6WB61_9ACTN</name>
<feature type="compositionally biased region" description="Low complexity" evidence="1">
    <location>
        <begin position="71"/>
        <end position="84"/>
    </location>
</feature>
<reference evidence="3 4" key="1">
    <citation type="submission" date="2020-02" db="EMBL/GenBank/DDBJ databases">
        <title>Full genome sequence of Nocardioides sp. R-3366.</title>
        <authorList>
            <person name="Im W.-T."/>
        </authorList>
    </citation>
    <scope>NUCLEOTIDE SEQUENCE [LARGE SCALE GENOMIC DNA]</scope>
    <source>
        <strain evidence="3 4">R-3366</strain>
    </source>
</reference>
<dbReference type="RefSeq" id="WP_165229992.1">
    <property type="nucleotide sequence ID" value="NZ_CP049257.1"/>
</dbReference>
<dbReference type="Proteomes" id="UP000502996">
    <property type="component" value="Chromosome"/>
</dbReference>
<protein>
    <submittedName>
        <fullName evidence="3">Uncharacterized protein</fullName>
    </submittedName>
</protein>
<evidence type="ECO:0000313" key="4">
    <source>
        <dbReference type="Proteomes" id="UP000502996"/>
    </source>
</evidence>
<evidence type="ECO:0000313" key="3">
    <source>
        <dbReference type="EMBL" id="QIG42449.1"/>
    </source>
</evidence>
<sequence length="84" mass="8337">MINLGTVLGLAALPTSPALYRGFVTGELPVDVALTRYLVAVVAVWVALSLLAGLVGPSTPAPVLAVDEADTPGAAGTAEATPPQ</sequence>
<feature type="transmembrane region" description="Helical" evidence="2">
    <location>
        <begin position="34"/>
        <end position="55"/>
    </location>
</feature>
<proteinExistence type="predicted"/>
<feature type="region of interest" description="Disordered" evidence="1">
    <location>
        <begin position="65"/>
        <end position="84"/>
    </location>
</feature>
<keyword evidence="4" id="KW-1185">Reference proteome</keyword>
<dbReference type="KEGG" id="nano:G5V58_06400"/>